<accession>A0AA35WVJ4</accession>
<organism evidence="4 5">
    <name type="scientific">Geodia barretti</name>
    <name type="common">Barrett's horny sponge</name>
    <dbReference type="NCBI Taxonomy" id="519541"/>
    <lineage>
        <taxon>Eukaryota</taxon>
        <taxon>Metazoa</taxon>
        <taxon>Porifera</taxon>
        <taxon>Demospongiae</taxon>
        <taxon>Heteroscleromorpha</taxon>
        <taxon>Tetractinellida</taxon>
        <taxon>Astrophorina</taxon>
        <taxon>Geodiidae</taxon>
        <taxon>Geodia</taxon>
    </lineage>
</organism>
<keyword evidence="5" id="KW-1185">Reference proteome</keyword>
<evidence type="ECO:0000256" key="1">
    <source>
        <dbReference type="RuleBase" id="RU362114"/>
    </source>
</evidence>
<dbReference type="Proteomes" id="UP001174909">
    <property type="component" value="Unassembled WGS sequence"/>
</dbReference>
<feature type="domain" description="PARP catalytic" evidence="3">
    <location>
        <begin position="2314"/>
        <end position="2519"/>
    </location>
</feature>
<comment type="caution">
    <text evidence="4">The sequence shown here is derived from an EMBL/GenBank/DDBJ whole genome shotgun (WGS) entry which is preliminary data.</text>
</comment>
<dbReference type="SUPFAM" id="SSF55874">
    <property type="entry name" value="ATPase domain of HSP90 chaperone/DNA topoisomerase II/histidine kinase"/>
    <property type="match status" value="1"/>
</dbReference>
<feature type="region of interest" description="Disordered" evidence="2">
    <location>
        <begin position="2462"/>
        <end position="2486"/>
    </location>
</feature>
<dbReference type="InterPro" id="IPR007842">
    <property type="entry name" value="HEPN_dom"/>
</dbReference>
<dbReference type="EC" id="2.4.2.-" evidence="1"/>
<feature type="region of interest" description="Disordered" evidence="2">
    <location>
        <begin position="2106"/>
        <end position="2131"/>
    </location>
</feature>
<dbReference type="Pfam" id="PF05168">
    <property type="entry name" value="HEPN"/>
    <property type="match status" value="1"/>
</dbReference>
<dbReference type="PANTHER" id="PTHR46919:SF2">
    <property type="entry name" value="SACSIN"/>
    <property type="match status" value="1"/>
</dbReference>
<dbReference type="NCBIfam" id="NF047352">
    <property type="entry name" value="P_loop_sacsin"/>
    <property type="match status" value="1"/>
</dbReference>
<dbReference type="Gene3D" id="3.90.228.10">
    <property type="match status" value="1"/>
</dbReference>
<keyword evidence="1" id="KW-0328">Glycosyltransferase</keyword>
<dbReference type="InterPro" id="IPR036890">
    <property type="entry name" value="HATPase_C_sf"/>
</dbReference>
<dbReference type="SUPFAM" id="SSF81593">
    <property type="entry name" value="Nucleotidyltransferase substrate binding subunit/domain"/>
    <property type="match status" value="1"/>
</dbReference>
<evidence type="ECO:0000313" key="4">
    <source>
        <dbReference type="EMBL" id="CAI8034404.1"/>
    </source>
</evidence>
<dbReference type="SUPFAM" id="SSF56399">
    <property type="entry name" value="ADP-ribosylation"/>
    <property type="match status" value="1"/>
</dbReference>
<reference evidence="4" key="1">
    <citation type="submission" date="2023-03" db="EMBL/GenBank/DDBJ databases">
        <authorList>
            <person name="Steffen K."/>
            <person name="Cardenas P."/>
        </authorList>
    </citation>
    <scope>NUCLEOTIDE SEQUENCE</scope>
</reference>
<dbReference type="PROSITE" id="PS51059">
    <property type="entry name" value="PARP_CATALYTIC"/>
    <property type="match status" value="1"/>
</dbReference>
<gene>
    <name evidence="4" type="ORF">GBAR_LOCUS19376</name>
</gene>
<dbReference type="InterPro" id="IPR058210">
    <property type="entry name" value="SACS/Nov_dom"/>
</dbReference>
<dbReference type="InterPro" id="IPR012317">
    <property type="entry name" value="Poly(ADP-ribose)pol_cat_dom"/>
</dbReference>
<evidence type="ECO:0000259" key="3">
    <source>
        <dbReference type="PROSITE" id="PS51059"/>
    </source>
</evidence>
<evidence type="ECO:0000313" key="5">
    <source>
        <dbReference type="Proteomes" id="UP001174909"/>
    </source>
</evidence>
<dbReference type="Pfam" id="PF00644">
    <property type="entry name" value="PARP"/>
    <property type="match status" value="1"/>
</dbReference>
<keyword evidence="1" id="KW-0808">Transferase</keyword>
<dbReference type="EMBL" id="CASHTH010002730">
    <property type="protein sequence ID" value="CAI8034404.1"/>
    <property type="molecule type" value="Genomic_DNA"/>
</dbReference>
<proteinExistence type="predicted"/>
<protein>
    <recommendedName>
        <fullName evidence="1">Poly [ADP-ribose] polymerase</fullName>
        <shortName evidence="1">PARP</shortName>
        <ecNumber evidence="1">2.4.2.-</ecNumber>
    </recommendedName>
</protein>
<evidence type="ECO:0000256" key="2">
    <source>
        <dbReference type="SAM" id="MobiDB-lite"/>
    </source>
</evidence>
<dbReference type="Gene3D" id="1.20.120.330">
    <property type="entry name" value="Nucleotidyltransferases domain 2"/>
    <property type="match status" value="1"/>
</dbReference>
<name>A0AA35WVJ4_GEOBA</name>
<dbReference type="PANTHER" id="PTHR46919">
    <property type="entry name" value="ZINC FINGER, C3HC4 TYPE (RING FINGER) FAMILY PROTEIN"/>
    <property type="match status" value="1"/>
</dbReference>
<dbReference type="Gene3D" id="3.30.565.10">
    <property type="entry name" value="Histidine kinase-like ATPase, C-terminal domain"/>
    <property type="match status" value="1"/>
</dbReference>
<keyword evidence="1" id="KW-0520">NAD</keyword>
<feature type="compositionally biased region" description="Basic and acidic residues" evidence="2">
    <location>
        <begin position="2467"/>
        <end position="2486"/>
    </location>
</feature>
<dbReference type="Pfam" id="PF25794">
    <property type="entry name" value="SACS"/>
    <property type="match status" value="1"/>
</dbReference>
<sequence>MVWNKDQYPYLCALSSENHEFKEFFSKLGVKEQPSAESLADILRQIAGTTGLDTGELTMPVESDRKISHNTIDFIEEVVKKLSQLVEMDKNKLPQQLYLPDEYGVMRPVEHLACDKVSDNWVQSLDLFASQAKDGTLHFLNENIPRNRAIKLGVKPLLDTLLQGLEDNEFMRGIDYGQHEDLCDRLRSILSKYPSDHSILNEFVQNADDAHATEIVFILDHRKFPSDKLFPSRHQKWKDLQETPALLIVNNSKFTEEDIQGIAKLGRGGKQNASDTIGRFGIGFNVAYHVTDCPSFVTFSEKGEPENFCVFDPTCSFANTTKHFPGKRWKISCSKVVTDLPDQFQPYLLNDVETLMEDLDKAHVVFRLPLTRKPVSMSKSSYESSPFPYRTHPGVLHFNQQKQTRLGTTFTTHKLKQLFVDMESYARETLLFLNHVQKISAVEITESGQVVKYFNTRIIMSPEVRATCTMFAKNVKEITQRPREAEQLSLTYEMEILHKAEVEECQKWLVCKQFSPGNIVQHDEEGLEDCSSEWNNMRPIGGVAAALGTQNIKGLLFCFLPLPLKNMLPVHVNGHFLIDDSRKHLEQKRKESTNWNISLAKNVLAPCYVDMLMHAQKMTQIGKAKEEWFYKLFPPSLNIEGEVANLKLPQQVFKILHQRNPPILLQKHPDTASMKWLTLTGKNMGYFFRSFLSNETSQFVEPDPELRCALIHLAMPVVTSEVPLSLYDNFNHLGKQSLAYVTPELIVDHLKNRAKKARMKEILTVNTLQLLIQFIIDSKGVKYVKGALSSVPLLLTSNNHLWSGKTIFKSNYASLLPHSSGHFILPELEESPVGILLADNGVIVDLTVEFVRDNIELSDTKVPVNIANISNEKFELVKTFWLYMKSSIIHGTMKDNMEKHFKFKPLLPTDDKHLYPMSLSSTIVSREIKWTDNNIRSALKKLGYPTISFEALELSGVDYRGLVNPCLCGRDIIDCFKLKAPLIHDVDLSNSEVRRIIESLRDHPELTSFSTTLRRLKIFMTVSGEFMAMKGNVQVFVLPHDVPRGGIESIQEHCKSNFVILDATDKLTMDFYKQILNNIGDEKVKIYRNVILPHLHQLLVHYIQDHLKHIMCNSDLRPLQQDLKHIKFIKLPSGEFCKIGELCHAHNTFFITFCSSRLLPDPWRNEIEKWFTFFRDLGFRHEVSNEDWIRHSKEYAIKSTNLGRQAIIARSEILLTTFLEKFNQNHFSPSELNGISAIPFIYPDYLEPALIREMNMLFETKHHIPKQLFCFKGSVLSSKSHLAALCKNILPLCCDILKDNHSQCCSLGIESPVSAQTIISNLKKLSTSYTCVQMSVQNKSGNTNLIQILHQHFKELNKLKAYQNDVNQLKETQCVAISVPDSWKRLVLVKPSQLVRSMPSGIDLKPFWYQVPPDIAACNHLLHVLGIPQEIGANHCVEVLHNIYKQLTQVEKNLSSHNKFKRIALYSYKQLVCTLRRGSCEQLPEQLFLPSEDDELVSRDELVFNDAPWYAQRLNQREMFKFLKLPPPDTNGEKVPPETLGVKRLSSLVCEEVHAKMESEEWACNDESCYAKDQSKPRCIVVHHILESLQSNELKDGLLRVYYSERRERPSQQFEQTLQRLDTVRISCVTSDGVHTVLKRDDAIIKGSESTDKYCLALVGAKSVRLFIAPHKDWNEGNFTQDLSKAVNTMLQNEIKNEVYLASMLRCAPNEIEAELDKQQVVRYDPNSIKETKYLQAGEVMSLDHLTIADSLLILNFSTGEVVRYYDEMKKTIVTAKVVQIRDSVSYKDTLVTLSLKERASADEEDQSIVHVSPACIFKILTPAQQIVLFSIIPGESEIRATAEPVLFAPISSEPEDLTSVLESKFFNGVSREMAIMRLIAHLHYVTRKLCNECKVVHFLEKLHYFLEGENPLQPLQHYVLLIIQNNLHVPLPAHASQPSIIEGYAIPSDIVSIQMRDFSHPANTQYFGGHSGTRGHFSGPGTGTQHNVGLQHTTQTRVQHQSRFLPPLRRTGQRSHYRPQRYRFQYSYQQTQPPPHPTSERHAQIWLDQAKMDYRAAMFMMGLTELTPVIVPPPEQCVTAQAAPLEPQLVKSKQTAPDKLLNKTLPSLASNSSESKHLHENSDEEEKPAFDLDAGDLESSNAMDERNSSVSIISSLHSEREEGSDREPSSTNFPSVVCFLCHEAAEKSVKGVMYAYCGLNSKLINCSNLISLLQEVKVSSHFPKDLLKPIERCVMQVCEHQNRSRYPNFQIPPCAPAIAYTNANAREALMATSQLLHSLIEDPKISPILKGLDELPVPQFASMLKSLDGSDEYPPYWEPHLPNEKFKLCLLDANTDEFESIEDHFLSTMPTAEVKKIHRIQNRVLWRKYLDKSREMKDFGGGVLNEKLLFHGSRENKPELICKGDASFDMRFSKDGLWGRGNYFAVNASYSNGFAYKEVDLGLRNMFAAWVLTGHSYESPQHPFKHPPERDSNFDEHSQVSRRYESVTGTTGGSRVYITYDNTLAYPVYLITYDVSDN</sequence>
<dbReference type="GO" id="GO:0003950">
    <property type="term" value="F:NAD+ poly-ADP-ribosyltransferase activity"/>
    <property type="evidence" value="ECO:0007669"/>
    <property type="project" value="UniProtKB-UniRule"/>
</dbReference>